<comment type="caution">
    <text evidence="1">The sequence shown here is derived from an EMBL/GenBank/DDBJ whole genome shotgun (WGS) entry which is preliminary data.</text>
</comment>
<dbReference type="PATRIC" id="fig|1365253.3.peg.1661"/>
<gene>
    <name evidence="1" type="ORF">N482_07050</name>
</gene>
<evidence type="ECO:0000313" key="1">
    <source>
        <dbReference type="EMBL" id="KZN48760.1"/>
    </source>
</evidence>
<accession>A0A167DF56</accession>
<reference evidence="1 2" key="1">
    <citation type="submission" date="2013-07" db="EMBL/GenBank/DDBJ databases">
        <title>Comparative Genomic and Metabolomic Analysis of Twelve Strains of Pseudoalteromonas luteoviolacea.</title>
        <authorList>
            <person name="Vynne N.G."/>
            <person name="Mansson M."/>
            <person name="Gram L."/>
        </authorList>
    </citation>
    <scope>NUCLEOTIDE SEQUENCE [LARGE SCALE GENOMIC DNA]</scope>
    <source>
        <strain evidence="1 2">NCIMB 1942</strain>
    </source>
</reference>
<name>A0A167DF56_9GAMM</name>
<proteinExistence type="predicted"/>
<dbReference type="Proteomes" id="UP000076587">
    <property type="component" value="Unassembled WGS sequence"/>
</dbReference>
<dbReference type="AlphaFoldDB" id="A0A167DF56"/>
<dbReference type="EMBL" id="AUXT01000144">
    <property type="protein sequence ID" value="KZN48760.1"/>
    <property type="molecule type" value="Genomic_DNA"/>
</dbReference>
<organism evidence="1 2">
    <name type="scientific">Pseudoalteromonas luteoviolacea NCIMB 1942</name>
    <dbReference type="NCBI Taxonomy" id="1365253"/>
    <lineage>
        <taxon>Bacteria</taxon>
        <taxon>Pseudomonadati</taxon>
        <taxon>Pseudomonadota</taxon>
        <taxon>Gammaproteobacteria</taxon>
        <taxon>Alteromonadales</taxon>
        <taxon>Pseudoalteromonadaceae</taxon>
        <taxon>Pseudoalteromonas</taxon>
    </lineage>
</organism>
<dbReference type="RefSeq" id="WP_063376451.1">
    <property type="nucleotide sequence ID" value="NZ_AUXT01000144.1"/>
</dbReference>
<evidence type="ECO:0000313" key="2">
    <source>
        <dbReference type="Proteomes" id="UP000076587"/>
    </source>
</evidence>
<protein>
    <submittedName>
        <fullName evidence="1">Uncharacterized protein</fullName>
    </submittedName>
</protein>
<sequence length="133" mass="15130">MKTVKQYYAEQSYGRFNVTWAIKPKIYINEPKSKYDADTKVWHQLYADKIAQAGVDMNFPGGANLVMMASPQVSTINSQAGPPFIQLYHHKTEPLLMKWGIQWVYATPCRLKQVIMSLIQATIRSAITAIHTP</sequence>